<dbReference type="InterPro" id="IPR024862">
    <property type="entry name" value="TRPV"/>
</dbReference>
<keyword evidence="2 6" id="KW-0812">Transmembrane</keyword>
<keyword evidence="9" id="KW-1185">Reference proteome</keyword>
<protein>
    <submittedName>
        <fullName evidence="8">Wd-40 repeat protein</fullName>
    </submittedName>
</protein>
<name>A0A078A3Y9_STYLE</name>
<evidence type="ECO:0000313" key="9">
    <source>
        <dbReference type="Proteomes" id="UP000039865"/>
    </source>
</evidence>
<dbReference type="OMA" id="WIRYYVH"/>
<dbReference type="InParanoid" id="A0A078A3Y9"/>
<keyword evidence="4 6" id="KW-1133">Transmembrane helix</keyword>
<evidence type="ECO:0000256" key="4">
    <source>
        <dbReference type="ARBA" id="ARBA00022989"/>
    </source>
</evidence>
<evidence type="ECO:0000256" key="5">
    <source>
        <dbReference type="ARBA" id="ARBA00023136"/>
    </source>
</evidence>
<comment type="subcellular location">
    <subcellularLocation>
        <location evidence="1">Membrane</location>
        <topology evidence="1">Multi-pass membrane protein</topology>
    </subcellularLocation>
</comment>
<sequence>MRSYEIDFEKKINEVRNQQTQMVIPPKIQYLQTQFHPIYDDILVSLTETDWNLNDHCYSEVLIADQGKMVPKEKFYLGEVVMPDIPLRKDLGTQKKQGYIADYFLKGQDVENFQPCKLYDFSISMWRIMTQHQPTCLKEYRFNGMPYQRQFYFSHDGKVIFFLLIYNANDVKTVKWLVSLDSTTLRETSDLLPISQFYGIYFREEEDGFYHLLFLHDKAIQMRKLKIGGNIQEFMIEFKDRADTTAKFRTSSIDACINKDFTILATKDDAITLYKGSKQPDGNYKWEKYDSMNESVFIMPFNTFLKQQIYCQIYSGLIAFQNIKEKFEFKCITGKSVHHKNVKNMDQMVQEDGSVLVCGNFEDDNQTDFIGIEKLIDGKFYNCGTFSTGGGYKPAYPLVYYQRNKEMLIFNMCNPQIIHKFDLKEGYLTRTDDGFQTKSLIADIFKNNSYKFQIKGFKSINQNQADKTLLIQRVINLKEKMIIETERKIFFISDQVKVIEEPNFVNIPAVYVENVKNYTNEFAAYITKDDGKYQIFVVNKQEKLMFEMKLSQDPIFFGFHNNKFYLMEDGQNVHQLGFNHQNTLELITTLAIQGKPPNHLITKDKYRYGQISEKFFYIYGQANVLLDKNSSVYSSKTFSQISLTGNFLEFHSNMHAQKQEQANRLFYFGGKSSQGINIVQEFSQKVLKENEDFQQKQLKAKYQEDIVLNGGWLIEQRNIYMQASQMDPKTFAFYSINLPDSNYERFICYDDLSRDKRESSLAKFASFYVDSDDTILFQNNDSYIFIRPNRSYYIAKFIQQDGKVLDETQVKAFEFIYQISEDQKMFLFKQSKMSFSLYKLIQSTDGKYFFEFIREIDFGVSDLKLYGDYLYHNGQCYLSNSGEFLYGNSSVENYFQIMLTVHGKDQEILNGHIQKFSNIYRQLQELMMTFREKIYIELMKYVIEFLDNDIDHLKENQMIDEIKKTAVQEQTYSRVVDEEFKTIHKLFNQEILLTPDSDKIKVYMEFLAKNLCKQWQDGVFQFLEFSMLNMPFKEFYKFAEKKYRNFKSSLYTDKGIAKIFIVGSYIILEYNGQIEYYNYQQKNMKFSQMRIQLTSEHKLITILNTALENVYLFYIASSRRNYQITILLHWDLTKNKEYSSHEFKTELWNTPNPQSMIRKSFSQKLNYFYFQGSIYDLQFQFPLRFHSNIQTPKRYLRHYKSQFRIFNEISMDKSMYLSWATCYNQYSLYDLIYFQKLNEVQMIDWDVYKIEPSALYARINTNTIFHQYILDFKALDVIIKVIEQSQDQIPQIIEILNHIFYPNKYGKSAFDIAIDNFRIRNIELILQTMNQYPQFKLTHAIRKHFNILLNMGIVQFNTFLEGCTFKNYMLEDVRQLQWQSNDEEQYLGYHTSFITDSFLEAYDFIQKLDAKEKIKIDHDFYNKMSKVILDQAHLDPTGKEELKTFISKDAVKNLSTSQENFKGVNFSIVDFDEIFLQGEFSKQFIKSLIDSNQDNFFGIYTIKVLLLFLWEKFFYKIRNRIFFPYVLYMSIFLLYATDIYDRHMNDDSQTMTIIYWIIIAALFSFLAFFFFIEILQVFNYKGSYFLSYWNILDLISISLNIAFILLDLSNVESTKVRPLVSVAVFLMWIKLFYFMRLFQPTASFIRMIVQIFLDMSTFLLFLVIALVGFGNTFYILAVNLVESNKTEEETPELFTGNFGLAMIYAYRAGLGDFATDQYASSKEEWLLWIFFLLITILIQIVMLNLLIAIMGDTFDKVIELGEQSMLKEVAQMIYENEFLINRSKEFADIKYIVVAKIDQAGEQGVFNWGGKLENLKVSFQKMIDDQNKVISKKLEQAQSNNTEGRTDVQSQLRQLQHQMADIKLLLSEKVVPKLAKLPV</sequence>
<dbReference type="InterPro" id="IPR005821">
    <property type="entry name" value="Ion_trans_dom"/>
</dbReference>
<dbReference type="Proteomes" id="UP000039865">
    <property type="component" value="Unassembled WGS sequence"/>
</dbReference>
<evidence type="ECO:0000313" key="8">
    <source>
        <dbReference type="EMBL" id="CDW76983.1"/>
    </source>
</evidence>
<evidence type="ECO:0000259" key="7">
    <source>
        <dbReference type="Pfam" id="PF00520"/>
    </source>
</evidence>
<dbReference type="Pfam" id="PF00520">
    <property type="entry name" value="Ion_trans"/>
    <property type="match status" value="1"/>
</dbReference>
<dbReference type="PANTHER" id="PTHR10582">
    <property type="entry name" value="TRANSIENT RECEPTOR POTENTIAL ION CHANNEL PROTEIN"/>
    <property type="match status" value="1"/>
</dbReference>
<evidence type="ECO:0000256" key="3">
    <source>
        <dbReference type="ARBA" id="ARBA00022737"/>
    </source>
</evidence>
<dbReference type="GO" id="GO:0005216">
    <property type="term" value="F:monoatomic ion channel activity"/>
    <property type="evidence" value="ECO:0007669"/>
    <property type="project" value="InterPro"/>
</dbReference>
<feature type="transmembrane region" description="Helical" evidence="6">
    <location>
        <begin position="1618"/>
        <end position="1638"/>
    </location>
</feature>
<feature type="transmembrane region" description="Helical" evidence="6">
    <location>
        <begin position="1584"/>
        <end position="1606"/>
    </location>
</feature>
<dbReference type="PANTHER" id="PTHR10582:SF2">
    <property type="entry name" value="INACTIVE"/>
    <property type="match status" value="1"/>
</dbReference>
<dbReference type="GO" id="GO:0098703">
    <property type="term" value="P:calcium ion import across plasma membrane"/>
    <property type="evidence" value="ECO:0007669"/>
    <property type="project" value="TreeGrafter"/>
</dbReference>
<evidence type="ECO:0000256" key="1">
    <source>
        <dbReference type="ARBA" id="ARBA00004141"/>
    </source>
</evidence>
<organism evidence="8 9">
    <name type="scientific">Stylonychia lemnae</name>
    <name type="common">Ciliate</name>
    <dbReference type="NCBI Taxonomy" id="5949"/>
    <lineage>
        <taxon>Eukaryota</taxon>
        <taxon>Sar</taxon>
        <taxon>Alveolata</taxon>
        <taxon>Ciliophora</taxon>
        <taxon>Intramacronucleata</taxon>
        <taxon>Spirotrichea</taxon>
        <taxon>Stichotrichia</taxon>
        <taxon>Sporadotrichida</taxon>
        <taxon>Oxytrichidae</taxon>
        <taxon>Stylonychinae</taxon>
        <taxon>Stylonychia</taxon>
    </lineage>
</organism>
<feature type="transmembrane region" description="Helical" evidence="6">
    <location>
        <begin position="1552"/>
        <end position="1572"/>
    </location>
</feature>
<dbReference type="EMBL" id="CCKQ01005725">
    <property type="protein sequence ID" value="CDW76983.1"/>
    <property type="molecule type" value="Genomic_DNA"/>
</dbReference>
<keyword evidence="3" id="KW-0677">Repeat</keyword>
<dbReference type="SUPFAM" id="SSF81324">
    <property type="entry name" value="Voltage-gated potassium channels"/>
    <property type="match status" value="1"/>
</dbReference>
<evidence type="ECO:0000256" key="6">
    <source>
        <dbReference type="SAM" id="Phobius"/>
    </source>
</evidence>
<proteinExistence type="predicted"/>
<evidence type="ECO:0000256" key="2">
    <source>
        <dbReference type="ARBA" id="ARBA00022692"/>
    </source>
</evidence>
<accession>A0A078A3Y9</accession>
<feature type="domain" description="Ion transport" evidence="7">
    <location>
        <begin position="1526"/>
        <end position="1757"/>
    </location>
</feature>
<reference evidence="8 9" key="1">
    <citation type="submission" date="2014-06" db="EMBL/GenBank/DDBJ databases">
        <authorList>
            <person name="Swart Estienne"/>
        </authorList>
    </citation>
    <scope>NUCLEOTIDE SEQUENCE [LARGE SCALE GENOMIC DNA]</scope>
    <source>
        <strain evidence="8 9">130c</strain>
    </source>
</reference>
<feature type="transmembrane region" description="Helical" evidence="6">
    <location>
        <begin position="1725"/>
        <end position="1747"/>
    </location>
</feature>
<feature type="transmembrane region" description="Helical" evidence="6">
    <location>
        <begin position="1658"/>
        <end position="1677"/>
    </location>
</feature>
<feature type="transmembrane region" description="Helical" evidence="6">
    <location>
        <begin position="1522"/>
        <end position="1540"/>
    </location>
</feature>
<gene>
    <name evidence="8" type="primary">Contig11932.g12770</name>
    <name evidence="8" type="ORF">STYLEM_5948</name>
</gene>
<keyword evidence="5 6" id="KW-0472">Membrane</keyword>
<dbReference type="Gene3D" id="1.10.287.70">
    <property type="match status" value="1"/>
</dbReference>
<dbReference type="OrthoDB" id="533508at2759"/>
<dbReference type="GO" id="GO:0005886">
    <property type="term" value="C:plasma membrane"/>
    <property type="evidence" value="ECO:0007669"/>
    <property type="project" value="TreeGrafter"/>
</dbReference>